<evidence type="ECO:0000313" key="2">
    <source>
        <dbReference type="Proteomes" id="UP000318065"/>
    </source>
</evidence>
<dbReference type="NCBIfam" id="TIGR02221">
    <property type="entry name" value="cas_TM1812"/>
    <property type="match status" value="1"/>
</dbReference>
<dbReference type="Gene3D" id="3.40.50.10640">
    <property type="entry name" value="SSO1389-like"/>
    <property type="match status" value="1"/>
</dbReference>
<dbReference type="EMBL" id="AP019791">
    <property type="protein sequence ID" value="BBL80792.1"/>
    <property type="molecule type" value="Genomic_DNA"/>
</dbReference>
<evidence type="ECO:0008006" key="3">
    <source>
        <dbReference type="Google" id="ProtNLM"/>
    </source>
</evidence>
<dbReference type="RefSeq" id="WP_172620861.1">
    <property type="nucleotide sequence ID" value="NZ_AP019791.1"/>
</dbReference>
<dbReference type="Proteomes" id="UP000318065">
    <property type="component" value="Chromosome"/>
</dbReference>
<accession>A0A510HLG2</accession>
<dbReference type="SUPFAM" id="SSF160980">
    <property type="entry name" value="SSO1389-like"/>
    <property type="match status" value="1"/>
</dbReference>
<name>A0A510HLG2_9ACTN</name>
<dbReference type="CDD" id="cd09732">
    <property type="entry name" value="Csx1_III-U"/>
    <property type="match status" value="1"/>
</dbReference>
<reference evidence="1" key="1">
    <citation type="journal article" date="2019" name="Microbiol. Resour. Announc.">
        <title>Complete Genome Sequence of Rubrobacter xylanophilus Strain AA3-22, Isolated from Arima Onsen in Japan.</title>
        <authorList>
            <person name="Tomariguchi N."/>
            <person name="Miyazaki K."/>
        </authorList>
    </citation>
    <scope>NUCLEOTIDE SEQUENCE [LARGE SCALE GENOMIC DNA]</scope>
    <source>
        <strain evidence="1">AA3-22</strain>
    </source>
</reference>
<dbReference type="InterPro" id="IPR013383">
    <property type="entry name" value="CRISPR-assoc_prot_DxTHG_CS"/>
</dbReference>
<keyword evidence="2" id="KW-1185">Reference proteome</keyword>
<organism evidence="1 2">
    <name type="scientific">Rubrobacter xylanophilus</name>
    <dbReference type="NCBI Taxonomy" id="49319"/>
    <lineage>
        <taxon>Bacteria</taxon>
        <taxon>Bacillati</taxon>
        <taxon>Actinomycetota</taxon>
        <taxon>Rubrobacteria</taxon>
        <taxon>Rubrobacterales</taxon>
        <taxon>Rubrobacteraceae</taxon>
        <taxon>Rubrobacter</taxon>
    </lineage>
</organism>
<dbReference type="NCBIfam" id="TIGR02549">
    <property type="entry name" value="CRISPR_DxTHG"/>
    <property type="match status" value="1"/>
</dbReference>
<gene>
    <name evidence="1" type="ORF">RxyAA322_26460</name>
</gene>
<protein>
    <recommendedName>
        <fullName evidence="3">CRISPR-associated protein, TM1812 family</fullName>
    </recommendedName>
</protein>
<evidence type="ECO:0000313" key="1">
    <source>
        <dbReference type="EMBL" id="BBL80792.1"/>
    </source>
</evidence>
<dbReference type="AlphaFoldDB" id="A0A510HLG2"/>
<dbReference type="InterPro" id="IPR011742">
    <property type="entry name" value="CRISPR-assoc_prot_TM1812"/>
</dbReference>
<sequence>MKKVKKLICTIGTGSYEKVTYTFGERRKETRLAPVAIGSFITGEEKGLELVALLTQGARDKYRDGLRSEAAALGWTCTPVDIPDGKSEAELWEIFEKFGEHLKEGDEVVLDLTHGFRHLPALLLSAVQYYAARKRIKILGVYYGAYEARDESNNVPIFDLTPLVDLPEWSYGVRLFSDYLLPKLLAEMLKNIQRRSHQPGSQQKFSRLQKVASALRDLEAPLASGIPLEAGFEAHRTLEKARSAEAEEELSHLAPLRGFWEELEERLESFALPEPKVPKGDKPKKGVILTIEELERQAHLVDGYLAISDLRAAATLMRELIVSAVILHTQNPKRWLEGEERQRAERRLGVIASWNRGASQLKKLLSKEQQELATLWDQVRERRNALAHAGMREDMVKFDAQVMRDLHDRIERNLATPSFWNTEVERKDERWLVSPLGMTPGALYTAIVQESPDHLFIITSQKAKQKVGEIRTEAGREDLEVSCLILDDPFNGFDEAREKVEEALKEHGPCWAAAQEVIVNRTGGTTCLGWAVERIEAALRRDLGLEPRTVACIDRRDPEEQRKRPYVRGEVIDITERGEEE</sequence>
<dbReference type="Gene3D" id="3.40.50.10770">
    <property type="entry name" value="Hypothetical protein VC1899 like domain (Restriction endonuclease-like)"/>
    <property type="match status" value="1"/>
</dbReference>
<proteinExistence type="predicted"/>